<feature type="transmembrane region" description="Helical" evidence="1">
    <location>
        <begin position="26"/>
        <end position="47"/>
    </location>
</feature>
<organism evidence="2 3">
    <name type="scientific">Aspergillus pseudotamarii</name>
    <dbReference type="NCBI Taxonomy" id="132259"/>
    <lineage>
        <taxon>Eukaryota</taxon>
        <taxon>Fungi</taxon>
        <taxon>Dikarya</taxon>
        <taxon>Ascomycota</taxon>
        <taxon>Pezizomycotina</taxon>
        <taxon>Eurotiomycetes</taxon>
        <taxon>Eurotiomycetidae</taxon>
        <taxon>Eurotiales</taxon>
        <taxon>Aspergillaceae</taxon>
        <taxon>Aspergillus</taxon>
        <taxon>Aspergillus subgen. Circumdati</taxon>
    </lineage>
</organism>
<proteinExistence type="predicted"/>
<dbReference type="RefSeq" id="XP_031908828.1">
    <property type="nucleotide sequence ID" value="XM_032055922.1"/>
</dbReference>
<dbReference type="Proteomes" id="UP000325672">
    <property type="component" value="Unassembled WGS sequence"/>
</dbReference>
<sequence>MGIKEPSTQASLQVPLMVASFRNVCLANFLIQGFTLMEILLFFLYVLCGNSPRLFDKDRLPLAGNQVR</sequence>
<evidence type="ECO:0000313" key="2">
    <source>
        <dbReference type="EMBL" id="KAE8132765.1"/>
    </source>
</evidence>
<dbReference type="EMBL" id="ML743627">
    <property type="protein sequence ID" value="KAE8132765.1"/>
    <property type="molecule type" value="Genomic_DNA"/>
</dbReference>
<keyword evidence="1" id="KW-0812">Transmembrane</keyword>
<dbReference type="GeneID" id="43640132"/>
<accession>A0A5N6SDR8</accession>
<evidence type="ECO:0000313" key="3">
    <source>
        <dbReference type="Proteomes" id="UP000325672"/>
    </source>
</evidence>
<name>A0A5N6SDR8_ASPPS</name>
<keyword evidence="3" id="KW-1185">Reference proteome</keyword>
<reference evidence="2 3" key="1">
    <citation type="submission" date="2019-04" db="EMBL/GenBank/DDBJ databases">
        <title>Friends and foes A comparative genomics study of 23 Aspergillus species from section Flavi.</title>
        <authorList>
            <consortium name="DOE Joint Genome Institute"/>
            <person name="Kjaerbolling I."/>
            <person name="Vesth T."/>
            <person name="Frisvad J.C."/>
            <person name="Nybo J.L."/>
            <person name="Theobald S."/>
            <person name="Kildgaard S."/>
            <person name="Isbrandt T."/>
            <person name="Kuo A."/>
            <person name="Sato A."/>
            <person name="Lyhne E.K."/>
            <person name="Kogle M.E."/>
            <person name="Wiebenga A."/>
            <person name="Kun R.S."/>
            <person name="Lubbers R.J."/>
            <person name="Makela M.R."/>
            <person name="Barry K."/>
            <person name="Chovatia M."/>
            <person name="Clum A."/>
            <person name="Daum C."/>
            <person name="Haridas S."/>
            <person name="He G."/>
            <person name="LaButti K."/>
            <person name="Lipzen A."/>
            <person name="Mondo S."/>
            <person name="Riley R."/>
            <person name="Salamov A."/>
            <person name="Simmons B.A."/>
            <person name="Magnuson J.K."/>
            <person name="Henrissat B."/>
            <person name="Mortensen U.H."/>
            <person name="Larsen T.O."/>
            <person name="Devries R.P."/>
            <person name="Grigoriev I.V."/>
            <person name="Machida M."/>
            <person name="Baker S.E."/>
            <person name="Andersen M.R."/>
        </authorList>
    </citation>
    <scope>NUCLEOTIDE SEQUENCE [LARGE SCALE GENOMIC DNA]</scope>
    <source>
        <strain evidence="2 3">CBS 117625</strain>
    </source>
</reference>
<dbReference type="AlphaFoldDB" id="A0A5N6SDR8"/>
<keyword evidence="1" id="KW-1133">Transmembrane helix</keyword>
<gene>
    <name evidence="2" type="ORF">BDV38DRAFT_260411</name>
</gene>
<evidence type="ECO:0000256" key="1">
    <source>
        <dbReference type="SAM" id="Phobius"/>
    </source>
</evidence>
<keyword evidence="1" id="KW-0472">Membrane</keyword>
<protein>
    <submittedName>
        <fullName evidence="2">Uncharacterized protein</fullName>
    </submittedName>
</protein>